<dbReference type="Gene3D" id="3.40.50.11700">
    <property type="match status" value="1"/>
</dbReference>
<dbReference type="SUPFAM" id="SSF46785">
    <property type="entry name" value="Winged helix' DNA-binding domain"/>
    <property type="match status" value="1"/>
</dbReference>
<dbReference type="InterPro" id="IPR036388">
    <property type="entry name" value="WH-like_DNA-bd_sf"/>
</dbReference>
<name>G0EG51_PYRF1</name>
<dbReference type="eggNOG" id="arCOG01446">
    <property type="taxonomic scope" value="Archaea"/>
</dbReference>
<evidence type="ECO:0000313" key="1">
    <source>
        <dbReference type="EMBL" id="AEM38299.1"/>
    </source>
</evidence>
<gene>
    <name evidence="1" type="ordered locus">Pyrfu_0428</name>
</gene>
<accession>G0EG51</accession>
<sequence length="238" mass="26153">MEANGQVPVRGGYSIHAVIGFDERPILHCLKEALGRGRVDKLVLYQAATGDPTGERRSQEALDTLKSLLAPLGVNVEVHKLPPRNLPGNIVAMYELVDRDLSAPGGMRILACLASGMRPLVLALYTAILAQPEERHDLIELCVEPEGRPEERIVQRLSDITRLTTVLSSGDHLQVAILRVLGSLGGATLSELNRRLAEEGVQVNRSKLYRVLTRLVEKGVLEKDETSSVYRLKVSLKQ</sequence>
<dbReference type="OrthoDB" id="17591at2157"/>
<dbReference type="Gene3D" id="1.10.10.10">
    <property type="entry name" value="Winged helix-like DNA-binding domain superfamily/Winged helix DNA-binding domain"/>
    <property type="match status" value="1"/>
</dbReference>
<dbReference type="EMBL" id="CP002838">
    <property type="protein sequence ID" value="AEM38299.1"/>
    <property type="molecule type" value="Genomic_DNA"/>
</dbReference>
<dbReference type="RefSeq" id="WP_014025976.1">
    <property type="nucleotide sequence ID" value="NC_015931.1"/>
</dbReference>
<reference evidence="1 2" key="1">
    <citation type="journal article" date="2011" name="Stand. Genomic Sci.">
        <title>Complete genome sequence of the hyperthermophilic chemolithoautotroph Pyrolobus fumarii type strain (1A).</title>
        <authorList>
            <person name="Anderson I."/>
            <person name="Goker M."/>
            <person name="Nolan M."/>
            <person name="Lucas S."/>
            <person name="Hammon N."/>
            <person name="Deshpande S."/>
            <person name="Cheng J.F."/>
            <person name="Tapia R."/>
            <person name="Han C."/>
            <person name="Goodwin L."/>
            <person name="Pitluck S."/>
            <person name="Huntemann M."/>
            <person name="Liolios K."/>
            <person name="Ivanova N."/>
            <person name="Pagani I."/>
            <person name="Mavromatis K."/>
            <person name="Ovchinikova G."/>
            <person name="Pati A."/>
            <person name="Chen A."/>
            <person name="Palaniappan K."/>
            <person name="Land M."/>
            <person name="Hauser L."/>
            <person name="Brambilla E.M."/>
            <person name="Huber H."/>
            <person name="Yasawong M."/>
            <person name="Rohde M."/>
            <person name="Spring S."/>
            <person name="Abt B."/>
            <person name="Sikorski J."/>
            <person name="Wirth R."/>
            <person name="Detter J.C."/>
            <person name="Woyke T."/>
            <person name="Bristow J."/>
            <person name="Eisen J.A."/>
            <person name="Markowitz V."/>
            <person name="Hugenholtz P."/>
            <person name="Kyrpides N.C."/>
            <person name="Klenk H.P."/>
            <person name="Lapidus A."/>
        </authorList>
    </citation>
    <scope>NUCLEOTIDE SEQUENCE [LARGE SCALE GENOMIC DNA]</scope>
    <source>
        <strain evidence="2">DSM 11204 / 1A</strain>
    </source>
</reference>
<dbReference type="InterPro" id="IPR036390">
    <property type="entry name" value="WH_DNA-bd_sf"/>
</dbReference>
<organism evidence="1 2">
    <name type="scientific">Pyrolobus fumarii (strain DSM 11204 / 1A)</name>
    <dbReference type="NCBI Taxonomy" id="694429"/>
    <lineage>
        <taxon>Archaea</taxon>
        <taxon>Thermoproteota</taxon>
        <taxon>Thermoprotei</taxon>
        <taxon>Desulfurococcales</taxon>
        <taxon>Pyrodictiaceae</taxon>
        <taxon>Pyrolobus</taxon>
    </lineage>
</organism>
<dbReference type="Proteomes" id="UP000001037">
    <property type="component" value="Chromosome"/>
</dbReference>
<evidence type="ECO:0000313" key="2">
    <source>
        <dbReference type="Proteomes" id="UP000001037"/>
    </source>
</evidence>
<proteinExistence type="predicted"/>
<dbReference type="GeneID" id="11140075"/>
<keyword evidence="2" id="KW-1185">Reference proteome</keyword>
<evidence type="ECO:0008006" key="3">
    <source>
        <dbReference type="Google" id="ProtNLM"/>
    </source>
</evidence>
<dbReference type="HOGENOM" id="CLU_1248329_0_0_2"/>
<dbReference type="InParanoid" id="G0EG51"/>
<dbReference type="AlphaFoldDB" id="G0EG51"/>
<protein>
    <recommendedName>
        <fullName evidence="3">CRISPR locus-related DNA-binding protein</fullName>
    </recommendedName>
</protein>
<dbReference type="STRING" id="694429.Pyrfu_0428"/>
<dbReference type="KEGG" id="pfm:Pyrfu_0428"/>